<dbReference type="AlphaFoldDB" id="A0A1E3P9A0"/>
<dbReference type="Proteomes" id="UP000094112">
    <property type="component" value="Unassembled WGS sequence"/>
</dbReference>
<accession>A0A1E3P9A0</accession>
<organism evidence="2 3">
    <name type="scientific">Wickerhamomyces anomalus (strain ATCC 58044 / CBS 1984 / NCYC 433 / NRRL Y-366-8)</name>
    <name type="common">Yeast</name>
    <name type="synonym">Hansenula anomala</name>
    <dbReference type="NCBI Taxonomy" id="683960"/>
    <lineage>
        <taxon>Eukaryota</taxon>
        <taxon>Fungi</taxon>
        <taxon>Dikarya</taxon>
        <taxon>Ascomycota</taxon>
        <taxon>Saccharomycotina</taxon>
        <taxon>Saccharomycetes</taxon>
        <taxon>Phaffomycetales</taxon>
        <taxon>Wickerhamomycetaceae</taxon>
        <taxon>Wickerhamomyces</taxon>
    </lineage>
</organism>
<sequence>MQPLTPPSVKTQPRSSVPYTPKTPFGKKLEKVTAVQSPPTQINPNSLLTPGPTPRHSSRKRKELGEAINLAGATTSQRTLFPPTPSTIGRGRSKNYPVSPIRKSTLDNDDISSLKTKRKLTFEIDEEEELETGNKTPGAQLITDKLINKWNDEVPSDLSDADDDEDEFISRKPLVNPFMTKSSEGPVIKRNLPKQTEITLINKKGEKIIRKLTEEESNYKPRNLFGTLVKEQQKINVYNDNEDL</sequence>
<keyword evidence="3" id="KW-1185">Reference proteome</keyword>
<reference evidence="2 3" key="1">
    <citation type="journal article" date="2016" name="Proc. Natl. Acad. Sci. U.S.A.">
        <title>Comparative genomics of biotechnologically important yeasts.</title>
        <authorList>
            <person name="Riley R."/>
            <person name="Haridas S."/>
            <person name="Wolfe K.H."/>
            <person name="Lopes M.R."/>
            <person name="Hittinger C.T."/>
            <person name="Goeker M."/>
            <person name="Salamov A.A."/>
            <person name="Wisecaver J.H."/>
            <person name="Long T.M."/>
            <person name="Calvey C.H."/>
            <person name="Aerts A.L."/>
            <person name="Barry K.W."/>
            <person name="Choi C."/>
            <person name="Clum A."/>
            <person name="Coughlan A.Y."/>
            <person name="Deshpande S."/>
            <person name="Douglass A.P."/>
            <person name="Hanson S.J."/>
            <person name="Klenk H.-P."/>
            <person name="LaButti K.M."/>
            <person name="Lapidus A."/>
            <person name="Lindquist E.A."/>
            <person name="Lipzen A.M."/>
            <person name="Meier-Kolthoff J.P."/>
            <person name="Ohm R.A."/>
            <person name="Otillar R.P."/>
            <person name="Pangilinan J.L."/>
            <person name="Peng Y."/>
            <person name="Rokas A."/>
            <person name="Rosa C.A."/>
            <person name="Scheuner C."/>
            <person name="Sibirny A.A."/>
            <person name="Slot J.C."/>
            <person name="Stielow J.B."/>
            <person name="Sun H."/>
            <person name="Kurtzman C.P."/>
            <person name="Blackwell M."/>
            <person name="Grigoriev I.V."/>
            <person name="Jeffries T.W."/>
        </authorList>
    </citation>
    <scope>NUCLEOTIDE SEQUENCE [LARGE SCALE GENOMIC DNA]</scope>
    <source>
        <strain evidence="3">ATCC 58044 / CBS 1984 / NCYC 433 / NRRL Y-366-8</strain>
    </source>
</reference>
<gene>
    <name evidence="2" type="ORF">WICANDRAFT_76165</name>
</gene>
<dbReference type="EMBL" id="KV454208">
    <property type="protein sequence ID" value="ODQ61986.1"/>
    <property type="molecule type" value="Genomic_DNA"/>
</dbReference>
<protein>
    <submittedName>
        <fullName evidence="2">Uncharacterized protein</fullName>
    </submittedName>
</protein>
<proteinExistence type="predicted"/>
<feature type="region of interest" description="Disordered" evidence="1">
    <location>
        <begin position="1"/>
        <end position="109"/>
    </location>
</feature>
<dbReference type="OrthoDB" id="3980400at2759"/>
<dbReference type="GeneID" id="30201580"/>
<feature type="compositionally biased region" description="Polar residues" evidence="1">
    <location>
        <begin position="8"/>
        <end position="18"/>
    </location>
</feature>
<evidence type="ECO:0000313" key="2">
    <source>
        <dbReference type="EMBL" id="ODQ61986.1"/>
    </source>
</evidence>
<name>A0A1E3P9A0_WICAA</name>
<evidence type="ECO:0000313" key="3">
    <source>
        <dbReference type="Proteomes" id="UP000094112"/>
    </source>
</evidence>
<dbReference type="STRING" id="683960.A0A1E3P9A0"/>
<evidence type="ECO:0000256" key="1">
    <source>
        <dbReference type="SAM" id="MobiDB-lite"/>
    </source>
</evidence>
<feature type="compositionally biased region" description="Polar residues" evidence="1">
    <location>
        <begin position="34"/>
        <end position="48"/>
    </location>
</feature>
<dbReference type="RefSeq" id="XP_019041193.1">
    <property type="nucleotide sequence ID" value="XM_019184334.1"/>
</dbReference>